<feature type="region of interest" description="Disordered" evidence="1">
    <location>
        <begin position="1"/>
        <end position="67"/>
    </location>
</feature>
<comment type="caution">
    <text evidence="2">The sequence shown here is derived from an EMBL/GenBank/DDBJ whole genome shotgun (WGS) entry which is preliminary data.</text>
</comment>
<evidence type="ECO:0000256" key="1">
    <source>
        <dbReference type="SAM" id="MobiDB-lite"/>
    </source>
</evidence>
<accession>A0AAE1BX52</accession>
<dbReference type="AlphaFoldDB" id="A0AAE1BX52"/>
<keyword evidence="3" id="KW-1185">Reference proteome</keyword>
<protein>
    <submittedName>
        <fullName evidence="2">Uncharacterized protein</fullName>
    </submittedName>
</protein>
<evidence type="ECO:0000313" key="2">
    <source>
        <dbReference type="EMBL" id="KAK3858697.1"/>
    </source>
</evidence>
<reference evidence="2" key="1">
    <citation type="submission" date="2023-10" db="EMBL/GenBank/DDBJ databases">
        <title>Genome assemblies of two species of porcelain crab, Petrolisthes cinctipes and Petrolisthes manimaculis (Anomura: Porcellanidae).</title>
        <authorList>
            <person name="Angst P."/>
        </authorList>
    </citation>
    <scope>NUCLEOTIDE SEQUENCE</scope>
    <source>
        <strain evidence="2">PB745_01</strain>
        <tissue evidence="2">Gill</tissue>
    </source>
</reference>
<gene>
    <name evidence="2" type="ORF">Pcinc_035129</name>
</gene>
<sequence>MVRWKKEEEGKDERETEGRMGRWEKEEERKDERKTEIRMGRLEEEEEEERTERIEGGGGRGHLQHPRGCSYRKYVPILLNSP</sequence>
<organism evidence="2 3">
    <name type="scientific">Petrolisthes cinctipes</name>
    <name type="common">Flat porcelain crab</name>
    <dbReference type="NCBI Taxonomy" id="88211"/>
    <lineage>
        <taxon>Eukaryota</taxon>
        <taxon>Metazoa</taxon>
        <taxon>Ecdysozoa</taxon>
        <taxon>Arthropoda</taxon>
        <taxon>Crustacea</taxon>
        <taxon>Multicrustacea</taxon>
        <taxon>Malacostraca</taxon>
        <taxon>Eumalacostraca</taxon>
        <taxon>Eucarida</taxon>
        <taxon>Decapoda</taxon>
        <taxon>Pleocyemata</taxon>
        <taxon>Anomura</taxon>
        <taxon>Galatheoidea</taxon>
        <taxon>Porcellanidae</taxon>
        <taxon>Petrolisthes</taxon>
    </lineage>
</organism>
<evidence type="ECO:0000313" key="3">
    <source>
        <dbReference type="Proteomes" id="UP001286313"/>
    </source>
</evidence>
<dbReference type="EMBL" id="JAWQEG010005236">
    <property type="protein sequence ID" value="KAK3858697.1"/>
    <property type="molecule type" value="Genomic_DNA"/>
</dbReference>
<name>A0AAE1BX52_PETCI</name>
<feature type="compositionally biased region" description="Basic and acidic residues" evidence="1">
    <location>
        <begin position="1"/>
        <end position="42"/>
    </location>
</feature>
<dbReference type="Proteomes" id="UP001286313">
    <property type="component" value="Unassembled WGS sequence"/>
</dbReference>
<proteinExistence type="predicted"/>